<name>A0ABM5QXJ0_STRLI</name>
<protein>
    <recommendedName>
        <fullName evidence="4">Secreted protein</fullName>
    </recommendedName>
</protein>
<sequence length="139" mass="14860">MCRDHESTHMRTTWHATGIAMLVATAVLLATPNVAVAAGGTSPGDTEAERAVSGLPEAVARLRTQPIAGAESVDAAQTAARMQDHRVEVLQMRTETDTVFAKTAKLIQTYAKRRKLTSAHRKAVAALLGIPALKKACRF</sequence>
<keyword evidence="1" id="KW-0732">Signal</keyword>
<feature type="signal peptide" evidence="1">
    <location>
        <begin position="1"/>
        <end position="37"/>
    </location>
</feature>
<dbReference type="EMBL" id="CP009124">
    <property type="protein sequence ID" value="AIJ12519.2"/>
    <property type="molecule type" value="Genomic_DNA"/>
</dbReference>
<organism evidence="2 3">
    <name type="scientific">Streptomyces lividans TK24</name>
    <dbReference type="NCBI Taxonomy" id="457428"/>
    <lineage>
        <taxon>Bacteria</taxon>
        <taxon>Bacillati</taxon>
        <taxon>Actinomycetota</taxon>
        <taxon>Actinomycetes</taxon>
        <taxon>Kitasatosporales</taxon>
        <taxon>Streptomycetaceae</taxon>
        <taxon>Streptomyces</taxon>
    </lineage>
</organism>
<evidence type="ECO:0000256" key="1">
    <source>
        <dbReference type="SAM" id="SignalP"/>
    </source>
</evidence>
<accession>A0ABM5QXJ0</accession>
<keyword evidence="3" id="KW-1185">Reference proteome</keyword>
<evidence type="ECO:0008006" key="4">
    <source>
        <dbReference type="Google" id="ProtNLM"/>
    </source>
</evidence>
<evidence type="ECO:0000313" key="3">
    <source>
        <dbReference type="Proteomes" id="UP000028682"/>
    </source>
</evidence>
<feature type="chain" id="PRO_5047120811" description="Secreted protein" evidence="1">
    <location>
        <begin position="38"/>
        <end position="139"/>
    </location>
</feature>
<dbReference type="Proteomes" id="UP000028682">
    <property type="component" value="Chromosome"/>
</dbReference>
<gene>
    <name evidence="2" type="ORF">SLIV_07520</name>
</gene>
<proteinExistence type="predicted"/>
<reference evidence="3" key="1">
    <citation type="submission" date="2014-08" db="EMBL/GenBank/DDBJ databases">
        <title>Complete genome sequence of Streptomyces lividans TK24.</title>
        <authorList>
            <consortium name="StrepSynth"/>
            <person name="Ruckert C."/>
            <person name="Fridjonson O.H."/>
            <person name="Lambert C."/>
            <person name="van Wezel G.P."/>
            <person name="Bernaerts K."/>
            <person name="Anne J."/>
            <person name="Economou A."/>
            <person name="Kalinowski J."/>
        </authorList>
    </citation>
    <scope>NUCLEOTIDE SEQUENCE [LARGE SCALE GENOMIC DNA]</scope>
    <source>
        <strain evidence="3">TK24</strain>
    </source>
</reference>
<evidence type="ECO:0000313" key="2">
    <source>
        <dbReference type="EMBL" id="AIJ12519.2"/>
    </source>
</evidence>